<feature type="signal peptide" evidence="6">
    <location>
        <begin position="1"/>
        <end position="24"/>
    </location>
</feature>
<evidence type="ECO:0000256" key="3">
    <source>
        <dbReference type="ARBA" id="ARBA00022729"/>
    </source>
</evidence>
<dbReference type="Pfam" id="PF00877">
    <property type="entry name" value="NLPC_P60"/>
    <property type="match status" value="1"/>
</dbReference>
<dbReference type="InterPro" id="IPR038765">
    <property type="entry name" value="Papain-like_cys_pep_sf"/>
</dbReference>
<evidence type="ECO:0000256" key="1">
    <source>
        <dbReference type="ARBA" id="ARBA00007074"/>
    </source>
</evidence>
<name>A0A4Q0YZP9_9GAMM</name>
<keyword evidence="3 6" id="KW-0732">Signal</keyword>
<organism evidence="8 9">
    <name type="scientific">Veronia nyctiphanis</name>
    <dbReference type="NCBI Taxonomy" id="1278244"/>
    <lineage>
        <taxon>Bacteria</taxon>
        <taxon>Pseudomonadati</taxon>
        <taxon>Pseudomonadota</taxon>
        <taxon>Gammaproteobacteria</taxon>
        <taxon>Vibrionales</taxon>
        <taxon>Vibrionaceae</taxon>
        <taxon>Veronia</taxon>
    </lineage>
</organism>
<dbReference type="OrthoDB" id="9807055at2"/>
<reference evidence="8 9" key="1">
    <citation type="submission" date="2017-10" db="EMBL/GenBank/DDBJ databases">
        <title>Nyctiphanis sp. nov., isolated from the stomach of the euphausiid Nyctiphanes simplex (Hansen, 1911) in the Gulf of California.</title>
        <authorList>
            <person name="Gomez-Gil B."/>
            <person name="Aguilar-Mendez M."/>
            <person name="Lopez-Cortes A."/>
            <person name="Gomez-Gutierrez J."/>
            <person name="Roque A."/>
            <person name="Lang E."/>
            <person name="Gonzalez-Castillo A."/>
        </authorList>
    </citation>
    <scope>NUCLEOTIDE SEQUENCE [LARGE SCALE GENOMIC DNA]</scope>
    <source>
        <strain evidence="8 9">CAIM 600</strain>
    </source>
</reference>
<accession>A0A4Q0YZP9</accession>
<evidence type="ECO:0000256" key="5">
    <source>
        <dbReference type="ARBA" id="ARBA00022807"/>
    </source>
</evidence>
<evidence type="ECO:0000313" key="9">
    <source>
        <dbReference type="Proteomes" id="UP000290287"/>
    </source>
</evidence>
<dbReference type="PROSITE" id="PS51257">
    <property type="entry name" value="PROKAR_LIPOPROTEIN"/>
    <property type="match status" value="1"/>
</dbReference>
<dbReference type="SUPFAM" id="SSF54001">
    <property type="entry name" value="Cysteine proteinases"/>
    <property type="match status" value="1"/>
</dbReference>
<dbReference type="GO" id="GO:0006508">
    <property type="term" value="P:proteolysis"/>
    <property type="evidence" value="ECO:0007669"/>
    <property type="project" value="UniProtKB-KW"/>
</dbReference>
<sequence length="172" mass="19779">MKICRWIDLVFFAFLATVVGCSQTAFVEKNASTKKSEAFYPLPEFAAPPTAEKIQTRLEYLFNEWKGTPYNGGNSKRGIDCSAFTQISYRQLFKMHLPRTTKYQVSYGKQVALSEIDTGDLVFFKTRRNGYHVGIYMGGNSFVHASTSKGVTISKLDSPYWTRVFWQVRRYF</sequence>
<keyword evidence="4" id="KW-0378">Hydrolase</keyword>
<feature type="domain" description="NlpC/P60" evidence="7">
    <location>
        <begin position="47"/>
        <end position="172"/>
    </location>
</feature>
<dbReference type="Proteomes" id="UP000290287">
    <property type="component" value="Unassembled WGS sequence"/>
</dbReference>
<protein>
    <recommendedName>
        <fullName evidence="7">NlpC/P60 domain-containing protein</fullName>
    </recommendedName>
</protein>
<proteinExistence type="inferred from homology"/>
<dbReference type="PANTHER" id="PTHR47360:SF1">
    <property type="entry name" value="ENDOPEPTIDASE NLPC-RELATED"/>
    <property type="match status" value="1"/>
</dbReference>
<keyword evidence="9" id="KW-1185">Reference proteome</keyword>
<evidence type="ECO:0000256" key="4">
    <source>
        <dbReference type="ARBA" id="ARBA00022801"/>
    </source>
</evidence>
<dbReference type="InterPro" id="IPR000064">
    <property type="entry name" value="NLP_P60_dom"/>
</dbReference>
<evidence type="ECO:0000256" key="2">
    <source>
        <dbReference type="ARBA" id="ARBA00022670"/>
    </source>
</evidence>
<evidence type="ECO:0000256" key="6">
    <source>
        <dbReference type="SAM" id="SignalP"/>
    </source>
</evidence>
<dbReference type="AlphaFoldDB" id="A0A4Q0YZP9"/>
<gene>
    <name evidence="8" type="ORF">CS022_03455</name>
</gene>
<dbReference type="EMBL" id="PEIB01000002">
    <property type="protein sequence ID" value="RXJ74631.1"/>
    <property type="molecule type" value="Genomic_DNA"/>
</dbReference>
<keyword evidence="5" id="KW-0788">Thiol protease</keyword>
<comment type="similarity">
    <text evidence="1">Belongs to the peptidase C40 family.</text>
</comment>
<dbReference type="Gene3D" id="3.90.1720.10">
    <property type="entry name" value="endopeptidase domain like (from Nostoc punctiforme)"/>
    <property type="match status" value="1"/>
</dbReference>
<dbReference type="PROSITE" id="PS51935">
    <property type="entry name" value="NLPC_P60"/>
    <property type="match status" value="1"/>
</dbReference>
<dbReference type="InterPro" id="IPR052062">
    <property type="entry name" value="Murein_DD/LD_carboxypeptidase"/>
</dbReference>
<comment type="caution">
    <text evidence="8">The sequence shown here is derived from an EMBL/GenBank/DDBJ whole genome shotgun (WGS) entry which is preliminary data.</text>
</comment>
<evidence type="ECO:0000313" key="8">
    <source>
        <dbReference type="EMBL" id="RXJ74631.1"/>
    </source>
</evidence>
<dbReference type="PANTHER" id="PTHR47360">
    <property type="entry name" value="MUREIN DD-ENDOPEPTIDASE MEPS/MUREIN LD-CARBOXYPEPTIDASE"/>
    <property type="match status" value="1"/>
</dbReference>
<keyword evidence="2" id="KW-0645">Protease</keyword>
<dbReference type="GO" id="GO:0008234">
    <property type="term" value="F:cysteine-type peptidase activity"/>
    <property type="evidence" value="ECO:0007669"/>
    <property type="project" value="UniProtKB-KW"/>
</dbReference>
<evidence type="ECO:0000259" key="7">
    <source>
        <dbReference type="PROSITE" id="PS51935"/>
    </source>
</evidence>
<feature type="chain" id="PRO_5020736447" description="NlpC/P60 domain-containing protein" evidence="6">
    <location>
        <begin position="25"/>
        <end position="172"/>
    </location>
</feature>